<dbReference type="AlphaFoldDB" id="A0A644ULG3"/>
<keyword evidence="1" id="KW-0328">Glycosyltransferase</keyword>
<keyword evidence="2" id="KW-0808">Transferase</keyword>
<gene>
    <name evidence="3" type="ORF">SDC9_25665</name>
</gene>
<protein>
    <submittedName>
        <fullName evidence="3">Uncharacterized protein</fullName>
    </submittedName>
</protein>
<dbReference type="GO" id="GO:0005829">
    <property type="term" value="C:cytosol"/>
    <property type="evidence" value="ECO:0007669"/>
    <property type="project" value="TreeGrafter"/>
</dbReference>
<comment type="caution">
    <text evidence="3">The sequence shown here is derived from an EMBL/GenBank/DDBJ whole genome shotgun (WGS) entry which is preliminary data.</text>
</comment>
<dbReference type="GO" id="GO:0009244">
    <property type="term" value="P:lipopolysaccharide core region biosynthetic process"/>
    <property type="evidence" value="ECO:0007669"/>
    <property type="project" value="TreeGrafter"/>
</dbReference>
<dbReference type="InterPro" id="IPR002201">
    <property type="entry name" value="Glyco_trans_9"/>
</dbReference>
<dbReference type="Pfam" id="PF01075">
    <property type="entry name" value="Glyco_transf_9"/>
    <property type="match status" value="1"/>
</dbReference>
<reference evidence="3" key="1">
    <citation type="submission" date="2019-08" db="EMBL/GenBank/DDBJ databases">
        <authorList>
            <person name="Kucharzyk K."/>
            <person name="Murdoch R.W."/>
            <person name="Higgins S."/>
            <person name="Loffler F."/>
        </authorList>
    </citation>
    <scope>NUCLEOTIDE SEQUENCE</scope>
</reference>
<name>A0A644ULG3_9ZZZZ</name>
<dbReference type="EMBL" id="VSSQ01000130">
    <property type="protein sequence ID" value="MPL79780.1"/>
    <property type="molecule type" value="Genomic_DNA"/>
</dbReference>
<evidence type="ECO:0000313" key="3">
    <source>
        <dbReference type="EMBL" id="MPL79780.1"/>
    </source>
</evidence>
<dbReference type="InterPro" id="IPR051199">
    <property type="entry name" value="LPS_LOS_Heptosyltrfase"/>
</dbReference>
<evidence type="ECO:0000256" key="1">
    <source>
        <dbReference type="ARBA" id="ARBA00022676"/>
    </source>
</evidence>
<sequence length="300" mass="34821">MKNILIIKTAATGDVVRTTTLLHCFKEDKVWWITSRINVDILPKEQECLKHIIPIEDISSFNLINEVIFDLVLSLDDDKDSIDIIDKIKYHKLTGAYRDKETNKITYTPDSSHWFDLSLISHFSKDEADKRKFEGRLSVQAHLFKMIGETFTNQEYLIYEGVKPNPNKKLIGIEARSGERWPTKRWNGYEEFAVKLKKEGFEVVFFEQRDNIHDYIKDISICGCVICGDTLGMHLALALKIPTIALFTCTSANEIHDYSIMEKVVSPYLWDAFFKTTYVAKAVEAITQEMVWEAFKRIYK</sequence>
<accession>A0A644ULG3</accession>
<dbReference type="GO" id="GO:0008713">
    <property type="term" value="F:ADP-heptose-lipopolysaccharide heptosyltransferase activity"/>
    <property type="evidence" value="ECO:0007669"/>
    <property type="project" value="TreeGrafter"/>
</dbReference>
<dbReference type="PANTHER" id="PTHR30160:SF7">
    <property type="entry name" value="ADP-HEPTOSE--LPS HEPTOSYLTRANSFERASE 2"/>
    <property type="match status" value="1"/>
</dbReference>
<evidence type="ECO:0000256" key="2">
    <source>
        <dbReference type="ARBA" id="ARBA00022679"/>
    </source>
</evidence>
<dbReference type="SUPFAM" id="SSF53756">
    <property type="entry name" value="UDP-Glycosyltransferase/glycogen phosphorylase"/>
    <property type="match status" value="1"/>
</dbReference>
<dbReference type="PANTHER" id="PTHR30160">
    <property type="entry name" value="TETRAACYLDISACCHARIDE 4'-KINASE-RELATED"/>
    <property type="match status" value="1"/>
</dbReference>
<organism evidence="3">
    <name type="scientific">bioreactor metagenome</name>
    <dbReference type="NCBI Taxonomy" id="1076179"/>
    <lineage>
        <taxon>unclassified sequences</taxon>
        <taxon>metagenomes</taxon>
        <taxon>ecological metagenomes</taxon>
    </lineage>
</organism>
<proteinExistence type="predicted"/>
<dbReference type="Gene3D" id="3.40.50.2000">
    <property type="entry name" value="Glycogen Phosphorylase B"/>
    <property type="match status" value="1"/>
</dbReference>